<comment type="similarity">
    <text evidence="9">Belongs to the peroxiredoxin family. BCP/PrxQ subfamily.</text>
</comment>
<evidence type="ECO:0000256" key="11">
    <source>
        <dbReference type="ARBA" id="ARBA00049091"/>
    </source>
</evidence>
<evidence type="ECO:0000256" key="7">
    <source>
        <dbReference type="ARBA" id="ARBA00023284"/>
    </source>
</evidence>
<feature type="chain" id="PRO_5045347458" description="thioredoxin-dependent peroxiredoxin" evidence="12">
    <location>
        <begin position="23"/>
        <end position="212"/>
    </location>
</feature>
<dbReference type="SUPFAM" id="SSF52833">
    <property type="entry name" value="Thioredoxin-like"/>
    <property type="match status" value="1"/>
</dbReference>
<keyword evidence="7" id="KW-0676">Redox-active center</keyword>
<evidence type="ECO:0000256" key="4">
    <source>
        <dbReference type="ARBA" id="ARBA00022862"/>
    </source>
</evidence>
<dbReference type="EC" id="1.11.1.24" evidence="2"/>
<protein>
    <recommendedName>
        <fullName evidence="2">thioredoxin-dependent peroxiredoxin</fullName>
        <ecNumber evidence="2">1.11.1.24</ecNumber>
    </recommendedName>
    <alternativeName>
        <fullName evidence="8">Thioredoxin peroxidase</fullName>
    </alternativeName>
    <alternativeName>
        <fullName evidence="10">Thioredoxin-dependent peroxiredoxin Bcp</fullName>
    </alternativeName>
</protein>
<keyword evidence="6" id="KW-1015">Disulfide bond</keyword>
<feature type="signal peptide" evidence="12">
    <location>
        <begin position="1"/>
        <end position="22"/>
    </location>
</feature>
<dbReference type="InterPro" id="IPR013766">
    <property type="entry name" value="Thioredoxin_domain"/>
</dbReference>
<organism evidence="14 15">
    <name type="scientific">Thalassomonas haliotis</name>
    <dbReference type="NCBI Taxonomy" id="485448"/>
    <lineage>
        <taxon>Bacteria</taxon>
        <taxon>Pseudomonadati</taxon>
        <taxon>Pseudomonadota</taxon>
        <taxon>Gammaproteobacteria</taxon>
        <taxon>Alteromonadales</taxon>
        <taxon>Colwelliaceae</taxon>
        <taxon>Thalassomonas</taxon>
    </lineage>
</organism>
<keyword evidence="12" id="KW-0732">Signal</keyword>
<dbReference type="EMBL" id="CP059693">
    <property type="protein sequence ID" value="WDE12202.1"/>
    <property type="molecule type" value="Genomic_DNA"/>
</dbReference>
<evidence type="ECO:0000256" key="3">
    <source>
        <dbReference type="ARBA" id="ARBA00022559"/>
    </source>
</evidence>
<keyword evidence="3" id="KW-0575">Peroxidase</keyword>
<evidence type="ECO:0000313" key="14">
    <source>
        <dbReference type="EMBL" id="WDE12202.1"/>
    </source>
</evidence>
<dbReference type="RefSeq" id="WP_274052470.1">
    <property type="nucleotide sequence ID" value="NZ_CP059693.1"/>
</dbReference>
<keyword evidence="15" id="KW-1185">Reference proteome</keyword>
<reference evidence="14 15" key="1">
    <citation type="journal article" date="2022" name="Mar. Drugs">
        <title>Bioassay-Guided Fractionation Leads to the Detection of Cholic Acid Generated by the Rare Thalassomonas sp.</title>
        <authorList>
            <person name="Pheiffer F."/>
            <person name="Schneider Y.K."/>
            <person name="Hansen E.H."/>
            <person name="Andersen J.H."/>
            <person name="Isaksson J."/>
            <person name="Busche T."/>
            <person name="R C."/>
            <person name="Kalinowski J."/>
            <person name="Zyl L.V."/>
            <person name="Trindade M."/>
        </authorList>
    </citation>
    <scope>NUCLEOTIDE SEQUENCE [LARGE SCALE GENOMIC DNA]</scope>
    <source>
        <strain evidence="14 15">A5K-61T</strain>
    </source>
</reference>
<proteinExistence type="inferred from homology"/>
<evidence type="ECO:0000256" key="5">
    <source>
        <dbReference type="ARBA" id="ARBA00023002"/>
    </source>
</evidence>
<evidence type="ECO:0000256" key="2">
    <source>
        <dbReference type="ARBA" id="ARBA00013017"/>
    </source>
</evidence>
<evidence type="ECO:0000313" key="15">
    <source>
        <dbReference type="Proteomes" id="UP001215231"/>
    </source>
</evidence>
<evidence type="ECO:0000256" key="6">
    <source>
        <dbReference type="ARBA" id="ARBA00023157"/>
    </source>
</evidence>
<evidence type="ECO:0000256" key="1">
    <source>
        <dbReference type="ARBA" id="ARBA00003330"/>
    </source>
</evidence>
<evidence type="ECO:0000256" key="10">
    <source>
        <dbReference type="ARBA" id="ARBA00042639"/>
    </source>
</evidence>
<dbReference type="Proteomes" id="UP001215231">
    <property type="component" value="Chromosome"/>
</dbReference>
<dbReference type="Pfam" id="PF00578">
    <property type="entry name" value="AhpC-TSA"/>
    <property type="match status" value="1"/>
</dbReference>
<sequence length="212" mass="23432">MKLIYKLLTAGLAVLFTFTAQATKPIAEQAAMVSPLLNGQQIPAVMATTVEGKQINLQDVLAGKKTILFFYRGGWCPFCNTQMGQLKKISGRLQGMGFQLIGISTDAPEGLKASIKERDLDYTLLSDFNSKVSQSFGLAFFASQKTTERYVSKMNLGNPLQKNSQGQERLVLPAPAVYVFDAKGLVQFNYVNPNFRVRLDEELLLKAAELVR</sequence>
<keyword evidence="5" id="KW-0560">Oxidoreductase</keyword>
<dbReference type="PROSITE" id="PS51352">
    <property type="entry name" value="THIOREDOXIN_2"/>
    <property type="match status" value="1"/>
</dbReference>
<accession>A0ABY7VFN9</accession>
<evidence type="ECO:0000256" key="12">
    <source>
        <dbReference type="SAM" id="SignalP"/>
    </source>
</evidence>
<evidence type="ECO:0000259" key="13">
    <source>
        <dbReference type="PROSITE" id="PS51352"/>
    </source>
</evidence>
<dbReference type="InterPro" id="IPR036249">
    <property type="entry name" value="Thioredoxin-like_sf"/>
</dbReference>
<dbReference type="PANTHER" id="PTHR42801">
    <property type="entry name" value="THIOREDOXIN-DEPENDENT PEROXIDE REDUCTASE"/>
    <property type="match status" value="1"/>
</dbReference>
<dbReference type="PANTHER" id="PTHR42801:SF7">
    <property type="entry name" value="SLL1159 PROTEIN"/>
    <property type="match status" value="1"/>
</dbReference>
<name>A0ABY7VFN9_9GAMM</name>
<dbReference type="CDD" id="cd02970">
    <property type="entry name" value="PRX_like2"/>
    <property type="match status" value="1"/>
</dbReference>
<evidence type="ECO:0000256" key="8">
    <source>
        <dbReference type="ARBA" id="ARBA00032824"/>
    </source>
</evidence>
<comment type="catalytic activity">
    <reaction evidence="11">
        <text>a hydroperoxide + [thioredoxin]-dithiol = an alcohol + [thioredoxin]-disulfide + H2O</text>
        <dbReference type="Rhea" id="RHEA:62620"/>
        <dbReference type="Rhea" id="RHEA-COMP:10698"/>
        <dbReference type="Rhea" id="RHEA-COMP:10700"/>
        <dbReference type="ChEBI" id="CHEBI:15377"/>
        <dbReference type="ChEBI" id="CHEBI:29950"/>
        <dbReference type="ChEBI" id="CHEBI:30879"/>
        <dbReference type="ChEBI" id="CHEBI:35924"/>
        <dbReference type="ChEBI" id="CHEBI:50058"/>
        <dbReference type="EC" id="1.11.1.24"/>
    </reaction>
</comment>
<dbReference type="Gene3D" id="3.40.30.10">
    <property type="entry name" value="Glutaredoxin"/>
    <property type="match status" value="1"/>
</dbReference>
<keyword evidence="4" id="KW-0049">Antioxidant</keyword>
<dbReference type="InterPro" id="IPR050924">
    <property type="entry name" value="Peroxiredoxin_BCP/PrxQ"/>
</dbReference>
<comment type="function">
    <text evidence="1">Thiol-specific peroxidase that catalyzes the reduction of hydrogen peroxide and organic hydroperoxides to water and alcohols, respectively. Plays a role in cell protection against oxidative stress by detoxifying peroxides and as sensor of hydrogen peroxide-mediated signaling events.</text>
</comment>
<evidence type="ECO:0000256" key="9">
    <source>
        <dbReference type="ARBA" id="ARBA00038489"/>
    </source>
</evidence>
<feature type="domain" description="Thioredoxin" evidence="13">
    <location>
        <begin position="36"/>
        <end position="212"/>
    </location>
</feature>
<dbReference type="InterPro" id="IPR000866">
    <property type="entry name" value="AhpC/TSA"/>
</dbReference>
<gene>
    <name evidence="14" type="ORF">H3N35_01570</name>
</gene>